<feature type="transmembrane region" description="Helical" evidence="1">
    <location>
        <begin position="25"/>
        <end position="45"/>
    </location>
</feature>
<proteinExistence type="predicted"/>
<keyword evidence="1" id="KW-0472">Membrane</keyword>
<organism evidence="2 3">
    <name type="scientific">Silvibacterium bohemicum</name>
    <dbReference type="NCBI Taxonomy" id="1577686"/>
    <lineage>
        <taxon>Bacteria</taxon>
        <taxon>Pseudomonadati</taxon>
        <taxon>Acidobacteriota</taxon>
        <taxon>Terriglobia</taxon>
        <taxon>Terriglobales</taxon>
        <taxon>Acidobacteriaceae</taxon>
        <taxon>Silvibacterium</taxon>
    </lineage>
</organism>
<keyword evidence="3" id="KW-1185">Reference proteome</keyword>
<protein>
    <submittedName>
        <fullName evidence="2">Uncharacterized protein</fullName>
    </submittedName>
</protein>
<evidence type="ECO:0000256" key="1">
    <source>
        <dbReference type="SAM" id="Phobius"/>
    </source>
</evidence>
<dbReference type="EMBL" id="JACHEK010000001">
    <property type="protein sequence ID" value="MBB6142739.1"/>
    <property type="molecule type" value="Genomic_DNA"/>
</dbReference>
<dbReference type="RefSeq" id="WP_156185767.1">
    <property type="nucleotide sequence ID" value="NZ_JACHEK010000001.1"/>
</dbReference>
<accession>A0A841JSJ6</accession>
<sequence>MAIAGAAAIMPKADAQTTSSTVNLGPIGVIVSLNGAVVGLFSALADAQKYVSAQTKPSSYTVQVWLITPAGQSTPLNGSNT</sequence>
<keyword evidence="1" id="KW-0812">Transmembrane</keyword>
<name>A0A841JSJ6_9BACT</name>
<comment type="caution">
    <text evidence="2">The sequence shown here is derived from an EMBL/GenBank/DDBJ whole genome shotgun (WGS) entry which is preliminary data.</text>
</comment>
<evidence type="ECO:0000313" key="2">
    <source>
        <dbReference type="EMBL" id="MBB6142739.1"/>
    </source>
</evidence>
<keyword evidence="1" id="KW-1133">Transmembrane helix</keyword>
<evidence type="ECO:0000313" key="3">
    <source>
        <dbReference type="Proteomes" id="UP000538666"/>
    </source>
</evidence>
<gene>
    <name evidence="2" type="ORF">HNQ77_000677</name>
</gene>
<reference evidence="2 3" key="1">
    <citation type="submission" date="2020-08" db="EMBL/GenBank/DDBJ databases">
        <title>Genomic Encyclopedia of Type Strains, Phase IV (KMG-IV): sequencing the most valuable type-strain genomes for metagenomic binning, comparative biology and taxonomic classification.</title>
        <authorList>
            <person name="Goeker M."/>
        </authorList>
    </citation>
    <scope>NUCLEOTIDE SEQUENCE [LARGE SCALE GENOMIC DNA]</scope>
    <source>
        <strain evidence="2 3">DSM 103733</strain>
    </source>
</reference>
<dbReference type="AlphaFoldDB" id="A0A841JSJ6"/>
<dbReference type="Proteomes" id="UP000538666">
    <property type="component" value="Unassembled WGS sequence"/>
</dbReference>